<dbReference type="Pfam" id="PF17765">
    <property type="entry name" value="MLTR_LBD"/>
    <property type="match status" value="1"/>
</dbReference>
<dbReference type="InterPro" id="IPR041413">
    <property type="entry name" value="MLTR_LBD"/>
</dbReference>
<reference evidence="3" key="1">
    <citation type="submission" date="2023-07" db="EMBL/GenBank/DDBJ databases">
        <title>Sequencing the genomes of 1000 actinobacteria strains.</title>
        <authorList>
            <person name="Klenk H.-P."/>
        </authorList>
    </citation>
    <scope>NUCLEOTIDE SEQUENCE</scope>
    <source>
        <strain evidence="3">DSM 44707</strain>
    </source>
</reference>
<dbReference type="PANTHER" id="PTHR35010">
    <property type="entry name" value="BLL4672 PROTEIN-RELATED"/>
    <property type="match status" value="1"/>
</dbReference>
<dbReference type="Proteomes" id="UP001183643">
    <property type="component" value="Unassembled WGS sequence"/>
</dbReference>
<comment type="caution">
    <text evidence="3">The sequence shown here is derived from an EMBL/GenBank/DDBJ whole genome shotgun (WGS) entry which is preliminary data.</text>
</comment>
<dbReference type="CDD" id="cd00093">
    <property type="entry name" value="HTH_XRE"/>
    <property type="match status" value="1"/>
</dbReference>
<dbReference type="AlphaFoldDB" id="A0AAE3YQJ2"/>
<feature type="domain" description="HTH cro/C1-type" evidence="2">
    <location>
        <begin position="35"/>
        <end position="82"/>
    </location>
</feature>
<dbReference type="InterPro" id="IPR001387">
    <property type="entry name" value="Cro/C1-type_HTH"/>
</dbReference>
<gene>
    <name evidence="3" type="ORF">J2S41_002739</name>
</gene>
<protein>
    <submittedName>
        <fullName evidence="3">Transcriptional regulator with XRE-family HTH domain</fullName>
    </submittedName>
</protein>
<evidence type="ECO:0000313" key="3">
    <source>
        <dbReference type="EMBL" id="MDR7275961.1"/>
    </source>
</evidence>
<dbReference type="SMART" id="SM00530">
    <property type="entry name" value="HTH_XRE"/>
    <property type="match status" value="1"/>
</dbReference>
<evidence type="ECO:0000313" key="4">
    <source>
        <dbReference type="Proteomes" id="UP001183643"/>
    </source>
</evidence>
<feature type="region of interest" description="Disordered" evidence="1">
    <location>
        <begin position="13"/>
        <end position="33"/>
    </location>
</feature>
<dbReference type="SUPFAM" id="SSF47413">
    <property type="entry name" value="lambda repressor-like DNA-binding domains"/>
    <property type="match status" value="1"/>
</dbReference>
<organism evidence="3 4">
    <name type="scientific">Catenuloplanes atrovinosus</name>
    <dbReference type="NCBI Taxonomy" id="137266"/>
    <lineage>
        <taxon>Bacteria</taxon>
        <taxon>Bacillati</taxon>
        <taxon>Actinomycetota</taxon>
        <taxon>Actinomycetes</taxon>
        <taxon>Micromonosporales</taxon>
        <taxon>Micromonosporaceae</taxon>
        <taxon>Catenuloplanes</taxon>
    </lineage>
</organism>
<dbReference type="EMBL" id="JAVDYB010000001">
    <property type="protein sequence ID" value="MDR7275961.1"/>
    <property type="molecule type" value="Genomic_DNA"/>
</dbReference>
<dbReference type="PROSITE" id="PS50943">
    <property type="entry name" value="HTH_CROC1"/>
    <property type="match status" value="1"/>
</dbReference>
<dbReference type="Gene3D" id="3.30.450.180">
    <property type="match status" value="1"/>
</dbReference>
<keyword evidence="4" id="KW-1185">Reference proteome</keyword>
<dbReference type="Pfam" id="PF13560">
    <property type="entry name" value="HTH_31"/>
    <property type="match status" value="1"/>
</dbReference>
<accession>A0AAE3YQJ2</accession>
<dbReference type="PANTHER" id="PTHR35010:SF2">
    <property type="entry name" value="BLL4672 PROTEIN"/>
    <property type="match status" value="1"/>
</dbReference>
<sequence>MPHANALGEFLRAHRERTSPADAGLPTGGRRRVPGLRRDEVAVLAGMSTDYYTRLEQGRERHPSAEILDAIARVLGLDTDATAHLHRLATRGTAPAPRTAARISPGLRRLLETWQGTPVAVQNPYGDVLACTHLAAAIHPGMARDRNLLRALFLDPAERDLYPDWEEVARTAIAWIRAEADPASPRLAALVGELSVRSPEFARLWARHDVRAKASGRKRFRHPLVGEFTVGYESFRGAGGQTVTFYHTAPDSPDADAITLLGGHADAEPVPGVTVVGR</sequence>
<dbReference type="GO" id="GO:0003677">
    <property type="term" value="F:DNA binding"/>
    <property type="evidence" value="ECO:0007669"/>
    <property type="project" value="InterPro"/>
</dbReference>
<evidence type="ECO:0000259" key="2">
    <source>
        <dbReference type="PROSITE" id="PS50943"/>
    </source>
</evidence>
<dbReference type="InterPro" id="IPR010982">
    <property type="entry name" value="Lambda_DNA-bd_dom_sf"/>
</dbReference>
<evidence type="ECO:0000256" key="1">
    <source>
        <dbReference type="SAM" id="MobiDB-lite"/>
    </source>
</evidence>
<dbReference type="Gene3D" id="1.10.260.40">
    <property type="entry name" value="lambda repressor-like DNA-binding domains"/>
    <property type="match status" value="1"/>
</dbReference>
<proteinExistence type="predicted"/>
<name>A0AAE3YQJ2_9ACTN</name>
<dbReference type="RefSeq" id="WP_310367599.1">
    <property type="nucleotide sequence ID" value="NZ_JAVDYB010000001.1"/>
</dbReference>